<feature type="region of interest" description="Disordered" evidence="1">
    <location>
        <begin position="1"/>
        <end position="26"/>
    </location>
</feature>
<comment type="caution">
    <text evidence="2">The sequence shown here is derived from an EMBL/GenBank/DDBJ whole genome shotgun (WGS) entry which is preliminary data.</text>
</comment>
<evidence type="ECO:0000256" key="1">
    <source>
        <dbReference type="SAM" id="MobiDB-lite"/>
    </source>
</evidence>
<dbReference type="AlphaFoldDB" id="A0A832I601"/>
<gene>
    <name evidence="2" type="ORF">ENR23_13675</name>
</gene>
<protein>
    <submittedName>
        <fullName evidence="2">Uncharacterized protein</fullName>
    </submittedName>
</protein>
<accession>A0A832I601</accession>
<dbReference type="EMBL" id="DSQF01000028">
    <property type="protein sequence ID" value="HGZ44441.1"/>
    <property type="molecule type" value="Genomic_DNA"/>
</dbReference>
<name>A0A832I601_UNCEI</name>
<sequence>MTAARPPAGPPTARPRDVARPPARSAGARAACARATTFLLAIATCAAPARGREFEPPAPPCEPGTAAALDRGLAPAAGGASLACLAGRRFGLAELGERGVAAGFGAGALRAAAGWARSGDESLGWDAAGVALGVARDGGGAALRAVARRERAAAAAAGTEAGPLGAGVGAEAGFGAWLAPRPGWRAWAAAPQVWTRGAAPPLARGLEIGVAAAADGLAAWLVRRSVPGAAGTAGDAGAHAAGISLEAGPARAWLEGMDRPARAAIGLAARAGALEVAARVEAHPVLRESAWLALTLGRAGPP</sequence>
<evidence type="ECO:0000313" key="2">
    <source>
        <dbReference type="EMBL" id="HGZ44441.1"/>
    </source>
</evidence>
<organism evidence="2">
    <name type="scientific">Eiseniibacteriota bacterium</name>
    <dbReference type="NCBI Taxonomy" id="2212470"/>
    <lineage>
        <taxon>Bacteria</taxon>
        <taxon>Candidatus Eiseniibacteriota</taxon>
    </lineage>
</organism>
<reference evidence="2" key="1">
    <citation type="journal article" date="2020" name="mSystems">
        <title>Genome- and Community-Level Interaction Insights into Carbon Utilization and Element Cycling Functions of Hydrothermarchaeota in Hydrothermal Sediment.</title>
        <authorList>
            <person name="Zhou Z."/>
            <person name="Liu Y."/>
            <person name="Xu W."/>
            <person name="Pan J."/>
            <person name="Luo Z.H."/>
            <person name="Li M."/>
        </authorList>
    </citation>
    <scope>NUCLEOTIDE SEQUENCE [LARGE SCALE GENOMIC DNA]</scope>
    <source>
        <strain evidence="2">SpSt-381</strain>
    </source>
</reference>
<proteinExistence type="predicted"/>